<dbReference type="EMBL" id="MU006613">
    <property type="protein sequence ID" value="KAF2742170.1"/>
    <property type="molecule type" value="Genomic_DNA"/>
</dbReference>
<proteinExistence type="predicted"/>
<evidence type="ECO:0000313" key="2">
    <source>
        <dbReference type="EMBL" id="KAF2742170.1"/>
    </source>
</evidence>
<reference evidence="2" key="1">
    <citation type="journal article" date="2020" name="Stud. Mycol.">
        <title>101 Dothideomycetes genomes: a test case for predicting lifestyles and emergence of pathogens.</title>
        <authorList>
            <person name="Haridas S."/>
            <person name="Albert R."/>
            <person name="Binder M."/>
            <person name="Bloem J."/>
            <person name="Labutti K."/>
            <person name="Salamov A."/>
            <person name="Andreopoulos B."/>
            <person name="Baker S."/>
            <person name="Barry K."/>
            <person name="Bills G."/>
            <person name="Bluhm B."/>
            <person name="Cannon C."/>
            <person name="Castanera R."/>
            <person name="Culley D."/>
            <person name="Daum C."/>
            <person name="Ezra D."/>
            <person name="Gonzalez J."/>
            <person name="Henrissat B."/>
            <person name="Kuo A."/>
            <person name="Liang C."/>
            <person name="Lipzen A."/>
            <person name="Lutzoni F."/>
            <person name="Magnuson J."/>
            <person name="Mondo S."/>
            <person name="Nolan M."/>
            <person name="Ohm R."/>
            <person name="Pangilinan J."/>
            <person name="Park H.-J."/>
            <person name="Ramirez L."/>
            <person name="Alfaro M."/>
            <person name="Sun H."/>
            <person name="Tritt A."/>
            <person name="Yoshinaga Y."/>
            <person name="Zwiers L.-H."/>
            <person name="Turgeon B."/>
            <person name="Goodwin S."/>
            <person name="Spatafora J."/>
            <person name="Crous P."/>
            <person name="Grigoriev I."/>
        </authorList>
    </citation>
    <scope>NUCLEOTIDE SEQUENCE</scope>
    <source>
        <strain evidence="2">CBS 119925</strain>
    </source>
</reference>
<protein>
    <submittedName>
        <fullName evidence="2">Uncharacterized protein</fullName>
    </submittedName>
</protein>
<evidence type="ECO:0000313" key="3">
    <source>
        <dbReference type="Proteomes" id="UP000799440"/>
    </source>
</evidence>
<keyword evidence="3" id="KW-1185">Reference proteome</keyword>
<feature type="compositionally biased region" description="Basic and acidic residues" evidence="1">
    <location>
        <begin position="90"/>
        <end position="101"/>
    </location>
</feature>
<gene>
    <name evidence="2" type="ORF">M011DRAFT_472405</name>
</gene>
<dbReference type="Proteomes" id="UP000799440">
    <property type="component" value="Unassembled WGS sequence"/>
</dbReference>
<organism evidence="2 3">
    <name type="scientific">Sporormia fimetaria CBS 119925</name>
    <dbReference type="NCBI Taxonomy" id="1340428"/>
    <lineage>
        <taxon>Eukaryota</taxon>
        <taxon>Fungi</taxon>
        <taxon>Dikarya</taxon>
        <taxon>Ascomycota</taxon>
        <taxon>Pezizomycotina</taxon>
        <taxon>Dothideomycetes</taxon>
        <taxon>Pleosporomycetidae</taxon>
        <taxon>Pleosporales</taxon>
        <taxon>Sporormiaceae</taxon>
        <taxon>Sporormia</taxon>
    </lineage>
</organism>
<evidence type="ECO:0000256" key="1">
    <source>
        <dbReference type="SAM" id="MobiDB-lite"/>
    </source>
</evidence>
<feature type="region of interest" description="Disordered" evidence="1">
    <location>
        <begin position="36"/>
        <end position="114"/>
    </location>
</feature>
<feature type="compositionally biased region" description="Polar residues" evidence="1">
    <location>
        <begin position="43"/>
        <end position="59"/>
    </location>
</feature>
<feature type="compositionally biased region" description="Acidic residues" evidence="1">
    <location>
        <begin position="80"/>
        <end position="89"/>
    </location>
</feature>
<sequence>MDKKPEINYAELAKKAKIQATTTRQNVSSAWLKVHPTPKKSVKTNISATKSQKGTSSSVPLPVDSSAPATVKDEAKDDIDMAEIEEPAPDDTKLANEEAKDPLAAVGWNWMPNV</sequence>
<accession>A0A6A6UXP4</accession>
<dbReference type="AlphaFoldDB" id="A0A6A6UXP4"/>
<name>A0A6A6UXP4_9PLEO</name>